<name>A0A1S8CHN7_9GAMM</name>
<dbReference type="Proteomes" id="UP000216021">
    <property type="component" value="Unassembled WGS sequence"/>
</dbReference>
<dbReference type="STRING" id="2034155.BMI79_14395"/>
<feature type="domain" description="Pili assembly chaperone N-terminal" evidence="7">
    <location>
        <begin position="26"/>
        <end position="150"/>
    </location>
</feature>
<dbReference type="Pfam" id="PF00345">
    <property type="entry name" value="PapD_N"/>
    <property type="match status" value="1"/>
</dbReference>
<dbReference type="RefSeq" id="WP_076942900.1">
    <property type="nucleotide sequence ID" value="NZ_MOXD01000007.1"/>
</dbReference>
<dbReference type="PRINTS" id="PR00969">
    <property type="entry name" value="CHAPERONPILI"/>
</dbReference>
<evidence type="ECO:0000256" key="3">
    <source>
        <dbReference type="ARBA" id="ARBA00022729"/>
    </source>
</evidence>
<comment type="similarity">
    <text evidence="2">Belongs to the periplasmic pilus chaperone family.</text>
</comment>
<evidence type="ECO:0000313" key="9">
    <source>
        <dbReference type="EMBL" id="OMQ21891.1"/>
    </source>
</evidence>
<dbReference type="InterPro" id="IPR001829">
    <property type="entry name" value="Pili_assmbl_chaperone_bac"/>
</dbReference>
<comment type="subcellular location">
    <subcellularLocation>
        <location evidence="1">Periplasm</location>
    </subcellularLocation>
</comment>
<dbReference type="SUPFAM" id="SSF49584">
    <property type="entry name" value="Periplasmic chaperone C-domain"/>
    <property type="match status" value="1"/>
</dbReference>
<keyword evidence="5" id="KW-0143">Chaperone</keyword>
<sequence>MSRIFSLLSLLLAWLPLLAIAQTGGFGINATRLIYPQGAESISVTVRNTMTAQPYLVQAKISGSQDGSQPAPFLTRPPLFRLEPNSVNQIRILEQKSILPRDRESVFYFHASAIPASSAPLSPNQQSGVHGNAQFGVGNIIKMFYRPANLPSSSMAAQQSLQFSKVKEGLQLKNNSPYFVSFASLRVGKQAIKLDTPAALMIAPFSSHIYPTTIAQGSVIHWETINDEGGINAFSYNLP</sequence>
<evidence type="ECO:0000313" key="10">
    <source>
        <dbReference type="Proteomes" id="UP000216021"/>
    </source>
</evidence>
<evidence type="ECO:0000256" key="4">
    <source>
        <dbReference type="ARBA" id="ARBA00022764"/>
    </source>
</evidence>
<evidence type="ECO:0000256" key="1">
    <source>
        <dbReference type="ARBA" id="ARBA00004418"/>
    </source>
</evidence>
<dbReference type="InterPro" id="IPR016147">
    <property type="entry name" value="Pili_assmbl_chaperone_N"/>
</dbReference>
<dbReference type="SUPFAM" id="SSF49354">
    <property type="entry name" value="PapD-like"/>
    <property type="match status" value="1"/>
</dbReference>
<dbReference type="PANTHER" id="PTHR30251:SF2">
    <property type="entry name" value="FIMBRIAL CHAPERONE YADV-RELATED"/>
    <property type="match status" value="1"/>
</dbReference>
<evidence type="ECO:0000259" key="7">
    <source>
        <dbReference type="Pfam" id="PF00345"/>
    </source>
</evidence>
<dbReference type="Gene3D" id="2.60.40.10">
    <property type="entry name" value="Immunoglobulins"/>
    <property type="match status" value="2"/>
</dbReference>
<dbReference type="InterPro" id="IPR013783">
    <property type="entry name" value="Ig-like_fold"/>
</dbReference>
<dbReference type="AlphaFoldDB" id="A0A1S8CHN7"/>
<dbReference type="InterPro" id="IPR008962">
    <property type="entry name" value="PapD-like_sf"/>
</dbReference>
<keyword evidence="3 6" id="KW-0732">Signal</keyword>
<reference evidence="9 10" key="1">
    <citation type="submission" date="2016-11" db="EMBL/GenBank/DDBJ databases">
        <title>Rahnella oryzae sp. nov., isolated from rice root.</title>
        <authorList>
            <person name="Zhang X.-X."/>
            <person name="Zhang J."/>
        </authorList>
    </citation>
    <scope>NUCLEOTIDE SEQUENCE [LARGE SCALE GENOMIC DNA]</scope>
    <source>
        <strain evidence="9 10">J11-6</strain>
    </source>
</reference>
<dbReference type="PANTHER" id="PTHR30251">
    <property type="entry name" value="PILUS ASSEMBLY CHAPERONE"/>
    <property type="match status" value="1"/>
</dbReference>
<keyword evidence="4" id="KW-0574">Periplasm</keyword>
<feature type="chain" id="PRO_5012616729" evidence="6">
    <location>
        <begin position="22"/>
        <end position="239"/>
    </location>
</feature>
<dbReference type="InterPro" id="IPR016148">
    <property type="entry name" value="Pili_assmbl_chaperone_C"/>
</dbReference>
<dbReference type="GO" id="GO:0071555">
    <property type="term" value="P:cell wall organization"/>
    <property type="evidence" value="ECO:0007669"/>
    <property type="project" value="InterPro"/>
</dbReference>
<feature type="signal peptide" evidence="6">
    <location>
        <begin position="1"/>
        <end position="21"/>
    </location>
</feature>
<organism evidence="9 10">
    <name type="scientific">Serratia oryzae</name>
    <dbReference type="NCBI Taxonomy" id="2034155"/>
    <lineage>
        <taxon>Bacteria</taxon>
        <taxon>Pseudomonadati</taxon>
        <taxon>Pseudomonadota</taxon>
        <taxon>Gammaproteobacteria</taxon>
        <taxon>Enterobacterales</taxon>
        <taxon>Yersiniaceae</taxon>
        <taxon>Serratia</taxon>
    </lineage>
</organism>
<comment type="caution">
    <text evidence="9">The sequence shown here is derived from an EMBL/GenBank/DDBJ whole genome shotgun (WGS) entry which is preliminary data.</text>
</comment>
<evidence type="ECO:0000256" key="6">
    <source>
        <dbReference type="SAM" id="SignalP"/>
    </source>
</evidence>
<dbReference type="GO" id="GO:0030288">
    <property type="term" value="C:outer membrane-bounded periplasmic space"/>
    <property type="evidence" value="ECO:0007669"/>
    <property type="project" value="InterPro"/>
</dbReference>
<evidence type="ECO:0000256" key="5">
    <source>
        <dbReference type="ARBA" id="ARBA00023186"/>
    </source>
</evidence>
<evidence type="ECO:0000256" key="2">
    <source>
        <dbReference type="ARBA" id="ARBA00007399"/>
    </source>
</evidence>
<dbReference type="InterPro" id="IPR036316">
    <property type="entry name" value="Pili_assmbl_chap_C_dom_sf"/>
</dbReference>
<gene>
    <name evidence="9" type="ORF">BMI79_14395</name>
</gene>
<feature type="domain" description="Pili assembly chaperone C-terminal" evidence="8">
    <location>
        <begin position="172"/>
        <end position="232"/>
    </location>
</feature>
<protein>
    <submittedName>
        <fullName evidence="9">Pilus assembly protein PapD</fullName>
    </submittedName>
</protein>
<dbReference type="Pfam" id="PF02753">
    <property type="entry name" value="PapD_C"/>
    <property type="match status" value="1"/>
</dbReference>
<proteinExistence type="inferred from homology"/>
<dbReference type="EMBL" id="MOXD01000007">
    <property type="protein sequence ID" value="OMQ21891.1"/>
    <property type="molecule type" value="Genomic_DNA"/>
</dbReference>
<keyword evidence="10" id="KW-1185">Reference proteome</keyword>
<evidence type="ECO:0000259" key="8">
    <source>
        <dbReference type="Pfam" id="PF02753"/>
    </source>
</evidence>
<dbReference type="InterPro" id="IPR050643">
    <property type="entry name" value="Periplasmic_pilus_chap"/>
</dbReference>
<accession>A0A1S8CHN7</accession>
<dbReference type="OrthoDB" id="6464870at2"/>